<feature type="compositionally biased region" description="Polar residues" evidence="2">
    <location>
        <begin position="1064"/>
        <end position="1074"/>
    </location>
</feature>
<name>A0A674IJJ2_9SAUR</name>
<feature type="region of interest" description="Disordered" evidence="2">
    <location>
        <begin position="1404"/>
        <end position="1492"/>
    </location>
</feature>
<evidence type="ECO:0000313" key="7">
    <source>
        <dbReference type="Proteomes" id="UP000472274"/>
    </source>
</evidence>
<dbReference type="CDD" id="cd04395">
    <property type="entry name" value="RhoGAP_ARHGAP21"/>
    <property type="match status" value="1"/>
</dbReference>
<dbReference type="InterPro" id="IPR036034">
    <property type="entry name" value="PDZ_sf"/>
</dbReference>
<dbReference type="GeneTree" id="ENSGT00940000157982"/>
<keyword evidence="1" id="KW-0343">GTPase activation</keyword>
<feature type="region of interest" description="Disordered" evidence="2">
    <location>
        <begin position="1506"/>
        <end position="1762"/>
    </location>
</feature>
<dbReference type="Pfam" id="PF00620">
    <property type="entry name" value="RhoGAP"/>
    <property type="match status" value="1"/>
</dbReference>
<dbReference type="FunFam" id="1.10.555.10:FF:000014">
    <property type="entry name" value="Rho GTPase activating protein 21"/>
    <property type="match status" value="1"/>
</dbReference>
<dbReference type="Pfam" id="PF17820">
    <property type="entry name" value="PDZ_6"/>
    <property type="match status" value="1"/>
</dbReference>
<evidence type="ECO:0000259" key="4">
    <source>
        <dbReference type="PROSITE" id="PS50106"/>
    </source>
</evidence>
<dbReference type="CDD" id="cd01253">
    <property type="entry name" value="PH_ARHGAP21-like"/>
    <property type="match status" value="1"/>
</dbReference>
<dbReference type="RefSeq" id="XP_026510463.1">
    <property type="nucleotide sequence ID" value="XM_026654678.2"/>
</dbReference>
<feature type="compositionally biased region" description="Polar residues" evidence="2">
    <location>
        <begin position="315"/>
        <end position="335"/>
    </location>
</feature>
<evidence type="ECO:0000259" key="5">
    <source>
        <dbReference type="PROSITE" id="PS50238"/>
    </source>
</evidence>
<dbReference type="SUPFAM" id="SSF48350">
    <property type="entry name" value="GTPase activation domain, GAP"/>
    <property type="match status" value="1"/>
</dbReference>
<dbReference type="PROSITE" id="PS50106">
    <property type="entry name" value="PDZ"/>
    <property type="match status" value="1"/>
</dbReference>
<dbReference type="InterPro" id="IPR041681">
    <property type="entry name" value="PH_9"/>
</dbReference>
<feature type="region of interest" description="Disordered" evidence="2">
    <location>
        <begin position="652"/>
        <end position="735"/>
    </location>
</feature>
<dbReference type="GO" id="GO:0007165">
    <property type="term" value="P:signal transduction"/>
    <property type="evidence" value="ECO:0007669"/>
    <property type="project" value="InterPro"/>
</dbReference>
<evidence type="ECO:0000313" key="6">
    <source>
        <dbReference type="Ensembl" id="ENSTMTP00000009025.1"/>
    </source>
</evidence>
<feature type="region of interest" description="Disordered" evidence="2">
    <location>
        <begin position="471"/>
        <end position="528"/>
    </location>
</feature>
<feature type="region of interest" description="Disordered" evidence="2">
    <location>
        <begin position="1"/>
        <end position="26"/>
    </location>
</feature>
<feature type="compositionally biased region" description="Basic residues" evidence="2">
    <location>
        <begin position="1636"/>
        <end position="1656"/>
    </location>
</feature>
<evidence type="ECO:0000259" key="3">
    <source>
        <dbReference type="PROSITE" id="PS50003"/>
    </source>
</evidence>
<feature type="compositionally biased region" description="Basic and acidic residues" evidence="2">
    <location>
        <begin position="97"/>
        <end position="112"/>
    </location>
</feature>
<feature type="region of interest" description="Disordered" evidence="2">
    <location>
        <begin position="1353"/>
        <end position="1386"/>
    </location>
</feature>
<dbReference type="InParanoid" id="A0A674IJJ2"/>
<dbReference type="PANTHER" id="PTHR23175">
    <property type="entry name" value="PDZ DOMAIN-CONTAINING PROTEIN"/>
    <property type="match status" value="1"/>
</dbReference>
<evidence type="ECO:0000256" key="1">
    <source>
        <dbReference type="ARBA" id="ARBA00022468"/>
    </source>
</evidence>
<dbReference type="GO" id="GO:0005096">
    <property type="term" value="F:GTPase activator activity"/>
    <property type="evidence" value="ECO:0007669"/>
    <property type="project" value="UniProtKB-KW"/>
</dbReference>
<dbReference type="InterPro" id="IPR001849">
    <property type="entry name" value="PH_domain"/>
</dbReference>
<sequence length="1762" mass="193550">MVEEGVGSGDRAPHRGLRGPRRPLAAPRNMSVVGKALWSVERAGKGWRFEQPIGVDCSSPEPRCIWLSSLRNDNADLEHRWYRAGAALPRQKRRSRPRLETRHTPPLGRRDGTSPNDNAPLDESFPWVGPKTVLLRKSSQGGFGFTLRHFIVYPPESAVHSNVKEEENGNRGGPQRSRLEPMDTIFVKNVKEDGPAHQAGLRTGDRLVKVNGESIIGKTYSQVIALIQNSDDALELSIMPKDEDVLQLAYSQDAYLKGNEPYSGGAQSIPEPPPVCYPRKTYPFQSRAPSREVMVAEPLQGQQADGRSYRPAPSGPSSPLNSAALGSSMPSTWNEARSDAAREIGSTHSSPAHRTEEIQYGMTQPRPRMPVARPVPAPGSFSRVSNTSFAGPLASSLPERYGVPTASSMASQACYGVPRHLPDHRTHCGFKDGRDVSMGPGGPGRPSWEYLGGPKAVSRLECQQALSNWLSSQVPRRSTSEERRYAMPPRYRSVSQDRLGDTPASRGWPHSASQDTLLQPSHDSWGYRARSDNSLGRYGRSMEALEQSALVSPRLDKCTWLPEKFYRPGPGQVARAQPSQTSSYAPSCSSREPPPAHVQKHPSQPNLQSVDDSGYIGYRSYSPSFQRRTGLLHALSFRDPIFGGLPVFNISQRQGTQPAPYPDRSPSLPAAAPPGPEPPPGSGPEIPKDQRTPSQDSGARSLQPPLPRPEAEERKEEVVLRQKPPTGRKAPAPARQMNFIFPDHMKETDICDPPLSGKGDKPPTERPARRVAPLAVPEDSLASIPFIDEPTSPSIDLKAKHIPASSVVSSAVNSAPAITGSPSSPTFTFAVSRHYSQDCSSIKASRRSSYLLAITTERSKSCDDGLNTFRDEGKILRRMPSRVPSLRMLRSFFTDGSLDSLGMSEDTRSKRHSTSDLSDVTFSDVRKEGWLHYKQILTKKGKKVGGGIRQWKRVFAVLRAHSLYLCKDRREAVTYAPPQGEEEQPISIRACLVDISYSETKRKHVFRLTTADFCEYLFQAEDRDDMLAWIKVVRENSKAEGEDPGFASQALINKKLNDYRKVSPSGTKPDSSPKGSRGLGIKAELLKQTGTSAPRSPRQDMAVTKDDGAPQKAPWGINIMKKNKKSAPRAFGVRLEDCQPAPANKNVPLIVEACCKVVEDKGLEYMGIYRVPGNNAVVSSLQEQLNKGSTEINLQDERWQDLNVISSLLKSFFRKLPEPLFTDDKYNDFIEANRIEDASERMKTLRKLIRDLPGQYYETLKFLVGHLKTIADHSEKNKMEPRNLALVFGPTLVRTSEDNMTDMVTHMPDRYKIVETLIQHSDWFFSDKEDKGEKTPVDEKEAQSVPNIEYLLPNIGRTVVPGDASDSTNSSSAKSKQGSGVPRKDQYNKELLAISFIAAVNRKRKKRREAKRLGSSTDDDSEHEATKGASKGRAEEARGGGAEEEEAKGPGCGVAPGEPGPTRDAPSRRASTEEQAGPREPAPDARSIVSGYSTLSTIDRSLCSEVQSVAESRGDEADDERSEFSHVETDTESSFLLGRAGPGTGQGPEAESGEKEKLARASFNSHRLIQCDTLARRKLARPRPDSESSTKGSQESLQPPGAGGEPWGSGAPARPSLTEQIRLRLRGSADDMLAVRLRKPHSPETRRKKSSWRRHTVVVPGGLKDLNFNEWKEQQTPGQGPPVGPELCPLDTSASCRDLHRDNKDSGLSSLESTKARPSSSSALSHQGGAGEQLHSKGPEGNPGDRGPAPTRAASFRFHHCL</sequence>
<dbReference type="InterPro" id="IPR000198">
    <property type="entry name" value="RhoGAP_dom"/>
</dbReference>
<organism evidence="6 7">
    <name type="scientific">Terrapene triunguis</name>
    <name type="common">Three-toed box turtle</name>
    <dbReference type="NCBI Taxonomy" id="2587831"/>
    <lineage>
        <taxon>Eukaryota</taxon>
        <taxon>Metazoa</taxon>
        <taxon>Chordata</taxon>
        <taxon>Craniata</taxon>
        <taxon>Vertebrata</taxon>
        <taxon>Euteleostomi</taxon>
        <taxon>Archelosauria</taxon>
        <taxon>Testudinata</taxon>
        <taxon>Testudines</taxon>
        <taxon>Cryptodira</taxon>
        <taxon>Durocryptodira</taxon>
        <taxon>Testudinoidea</taxon>
        <taxon>Emydidae</taxon>
        <taxon>Terrapene</taxon>
    </lineage>
</organism>
<dbReference type="Ensembl" id="ENSTMTT00000009329.1">
    <property type="protein sequence ID" value="ENSTMTP00000009025.1"/>
    <property type="gene ID" value="ENSTMTG00000006551.1"/>
</dbReference>
<dbReference type="InterPro" id="IPR008936">
    <property type="entry name" value="Rho_GTPase_activation_prot"/>
</dbReference>
<dbReference type="SMART" id="SM00324">
    <property type="entry name" value="RhoGAP"/>
    <property type="match status" value="1"/>
</dbReference>
<dbReference type="Gene3D" id="2.30.29.30">
    <property type="entry name" value="Pleckstrin-homology domain (PH domain)/Phosphotyrosine-binding domain (PTB)"/>
    <property type="match status" value="1"/>
</dbReference>
<reference evidence="6" key="2">
    <citation type="submission" date="2025-09" db="UniProtKB">
        <authorList>
            <consortium name="Ensembl"/>
        </authorList>
    </citation>
    <scope>IDENTIFICATION</scope>
</reference>
<dbReference type="CTD" id="57636"/>
<dbReference type="InterPro" id="IPR011993">
    <property type="entry name" value="PH-like_dom_sf"/>
</dbReference>
<dbReference type="Gene3D" id="1.10.555.10">
    <property type="entry name" value="Rho GTPase activation protein"/>
    <property type="match status" value="1"/>
</dbReference>
<dbReference type="PROSITE" id="PS50238">
    <property type="entry name" value="RHOGAP"/>
    <property type="match status" value="1"/>
</dbReference>
<dbReference type="Pfam" id="PF15410">
    <property type="entry name" value="PH_9"/>
    <property type="match status" value="1"/>
</dbReference>
<keyword evidence="7" id="KW-1185">Reference proteome</keyword>
<feature type="domain" description="PDZ" evidence="4">
    <location>
        <begin position="132"/>
        <end position="242"/>
    </location>
</feature>
<dbReference type="CDD" id="cd06756">
    <property type="entry name" value="PDZ_ARHGAP21_23-like"/>
    <property type="match status" value="1"/>
</dbReference>
<dbReference type="PROSITE" id="PS50003">
    <property type="entry name" value="PH_DOMAIN"/>
    <property type="match status" value="1"/>
</dbReference>
<feature type="domain" description="PH" evidence="3">
    <location>
        <begin position="924"/>
        <end position="1038"/>
    </location>
</feature>
<feature type="compositionally biased region" description="Polar residues" evidence="2">
    <location>
        <begin position="1706"/>
        <end position="1725"/>
    </location>
</feature>
<feature type="compositionally biased region" description="Polar residues" evidence="2">
    <location>
        <begin position="577"/>
        <end position="590"/>
    </location>
</feature>
<dbReference type="Gene3D" id="2.30.42.10">
    <property type="match status" value="1"/>
</dbReference>
<dbReference type="FunFam" id="2.30.42.10:FF:000066">
    <property type="entry name" value="Rho GTPase activating protein 21"/>
    <property type="match status" value="1"/>
</dbReference>
<accession>A0A674IJJ2</accession>
<dbReference type="PANTHER" id="PTHR23175:SF5">
    <property type="entry name" value="RHO GTPASE-ACTIVATING PROTEIN 23"/>
    <property type="match status" value="1"/>
</dbReference>
<dbReference type="GeneID" id="112117336"/>
<proteinExistence type="predicted"/>
<evidence type="ECO:0000256" key="2">
    <source>
        <dbReference type="SAM" id="MobiDB-lite"/>
    </source>
</evidence>
<feature type="compositionally biased region" description="Polar residues" evidence="2">
    <location>
        <begin position="511"/>
        <end position="522"/>
    </location>
</feature>
<dbReference type="SMART" id="SM00228">
    <property type="entry name" value="PDZ"/>
    <property type="match status" value="1"/>
</dbReference>
<feature type="compositionally biased region" description="Low complexity" evidence="2">
    <location>
        <begin position="1362"/>
        <end position="1379"/>
    </location>
</feature>
<dbReference type="Proteomes" id="UP000472274">
    <property type="component" value="Unplaced"/>
</dbReference>
<protein>
    <submittedName>
        <fullName evidence="6">Rho GTPase activating protein 23</fullName>
    </submittedName>
</protein>
<reference evidence="6" key="1">
    <citation type="submission" date="2025-08" db="UniProtKB">
        <authorList>
            <consortium name="Ensembl"/>
        </authorList>
    </citation>
    <scope>IDENTIFICATION</scope>
</reference>
<feature type="compositionally biased region" description="Pro residues" evidence="2">
    <location>
        <begin position="671"/>
        <end position="682"/>
    </location>
</feature>
<feature type="region of interest" description="Disordered" evidence="2">
    <location>
        <begin position="88"/>
        <end position="123"/>
    </location>
</feature>
<feature type="region of interest" description="Disordered" evidence="2">
    <location>
        <begin position="298"/>
        <end position="373"/>
    </location>
</feature>
<feature type="region of interest" description="Disordered" evidence="2">
    <location>
        <begin position="569"/>
        <end position="615"/>
    </location>
</feature>
<dbReference type="InterPro" id="IPR001478">
    <property type="entry name" value="PDZ"/>
</dbReference>
<dbReference type="SUPFAM" id="SSF50729">
    <property type="entry name" value="PH domain-like"/>
    <property type="match status" value="1"/>
</dbReference>
<dbReference type="SUPFAM" id="SSF50156">
    <property type="entry name" value="PDZ domain-like"/>
    <property type="match status" value="1"/>
</dbReference>
<dbReference type="InterPro" id="IPR041489">
    <property type="entry name" value="PDZ_6"/>
</dbReference>
<feature type="compositionally biased region" description="Basic and acidic residues" evidence="2">
    <location>
        <begin position="709"/>
        <end position="720"/>
    </location>
</feature>
<feature type="compositionally biased region" description="Polar residues" evidence="2">
    <location>
        <begin position="601"/>
        <end position="611"/>
    </location>
</feature>
<dbReference type="SMART" id="SM00233">
    <property type="entry name" value="PH"/>
    <property type="match status" value="1"/>
</dbReference>
<feature type="domain" description="Rho-GAP" evidence="5">
    <location>
        <begin position="1133"/>
        <end position="1325"/>
    </location>
</feature>
<gene>
    <name evidence="6" type="primary">ARHGAP23</name>
</gene>
<feature type="region of interest" description="Disordered" evidence="2">
    <location>
        <begin position="1058"/>
        <end position="1114"/>
    </location>
</feature>